<dbReference type="InterPro" id="IPR003593">
    <property type="entry name" value="AAA+_ATPase"/>
</dbReference>
<dbReference type="InterPro" id="IPR051162">
    <property type="entry name" value="T4SS_component"/>
</dbReference>
<keyword evidence="2" id="KW-0547">Nucleotide-binding</keyword>
<dbReference type="NCBIfam" id="NF010404">
    <property type="entry name" value="PRK13830.1"/>
    <property type="match status" value="1"/>
</dbReference>
<dbReference type="EMBL" id="VNIP01000004">
    <property type="protein sequence ID" value="KAA1183911.1"/>
    <property type="molecule type" value="Genomic_DNA"/>
</dbReference>
<evidence type="ECO:0000313" key="5">
    <source>
        <dbReference type="EMBL" id="KAA1183911.1"/>
    </source>
</evidence>
<proteinExistence type="inferred from homology"/>
<dbReference type="InterPro" id="IPR004346">
    <property type="entry name" value="CagE_TrbE_VirB"/>
</dbReference>
<dbReference type="GO" id="GO:0005524">
    <property type="term" value="F:ATP binding"/>
    <property type="evidence" value="ECO:0007669"/>
    <property type="project" value="UniProtKB-KW"/>
</dbReference>
<evidence type="ECO:0000259" key="4">
    <source>
        <dbReference type="SMART" id="SM00382"/>
    </source>
</evidence>
<dbReference type="CDD" id="cd00267">
    <property type="entry name" value="ABC_ATPase"/>
    <property type="match status" value="1"/>
</dbReference>
<feature type="domain" description="AAA+ ATPase" evidence="4">
    <location>
        <begin position="455"/>
        <end position="710"/>
    </location>
</feature>
<gene>
    <name evidence="5" type="ORF">FP026_07790</name>
</gene>
<dbReference type="Proteomes" id="UP000323608">
    <property type="component" value="Unassembled WGS sequence"/>
</dbReference>
<sequence>MVALKRFRTTGPSFADLVPYAGLVDNGVLLLKDGSLMAGWYFAGPDSESATDLERNELSRHINAILSRLGSGWMIQIEAVRIPTFDYPSEDRCHFPDPVTRAIDAERRAHFVRERGHFESKHALILTHRPLESKKTALSKYIYSDEESRKKTYADTVLFIFKNAIREIEQYFANTLSIRRMETRQAAERGGERIVRYDELLQFVRFCITGESHPIRLPDAPMYLDWIATAELEHGLTPKIENRFLGVVAIDGLPAESWPGILNSLDLMPLTYRWSSRFIFLDAEEARQKLERTRKKWQQKVRPFFDQLFQTQSRSVDQDAMTMVAETEDAIAQASSQLVAYGYYTPVIVLFDGDREALQDKAEAIRRLIQAEGFGARIETLNATDAYLGSLPGNWYANVREPLINTSNLADLVPLNSVWSGSPVAPCPFYPLNSPPLLQVASGSTPFRLNLHVDDVGHTLIFGPTGSGKSTLLALIAAQFRRYEGAQIFAFDKGSSLLPLTLAAGGDHYEIGGDSAEDGKTLAFCPLSQLESDADRAWATEWIEMLVALQGVTITPDHRNAISRQVTLMAKAPGRSLSDFVSGVQMRAIKDALHHYTVDGPMGHLLDAEEDGLTLGAFQTFEVEQLMNMGERNLVPVLSYLFRRIEKRLDGSPSLIVLDEAWLMLGHPVFRAKIREWLKVLRKANCAVVLATQSISDAERSGIIDVLKESCPTKICLPNGAARESGTREFYERIGFNERQIEIVSNAIPKREYYVVTPEGRRLFDMALGPMALSFVGASGKEDLKRIRALHAEHGRTWPIQWLQMRGVHDAASLLNFA</sequence>
<dbReference type="InterPro" id="IPR027417">
    <property type="entry name" value="P-loop_NTPase"/>
</dbReference>
<evidence type="ECO:0000256" key="1">
    <source>
        <dbReference type="ARBA" id="ARBA00006512"/>
    </source>
</evidence>
<dbReference type="SMART" id="SM00382">
    <property type="entry name" value="AAA"/>
    <property type="match status" value="1"/>
</dbReference>
<comment type="similarity">
    <text evidence="1">Belongs to the TrbE/VirB4 family.</text>
</comment>
<evidence type="ECO:0000256" key="3">
    <source>
        <dbReference type="ARBA" id="ARBA00022840"/>
    </source>
</evidence>
<dbReference type="Pfam" id="PF03135">
    <property type="entry name" value="CagE_TrbE_VirB"/>
    <property type="match status" value="1"/>
</dbReference>
<dbReference type="SUPFAM" id="SSF52540">
    <property type="entry name" value="P-loop containing nucleoside triphosphate hydrolases"/>
    <property type="match status" value="1"/>
</dbReference>
<keyword evidence="3" id="KW-0067">ATP-binding</keyword>
<evidence type="ECO:0000313" key="6">
    <source>
        <dbReference type="Proteomes" id="UP000323608"/>
    </source>
</evidence>
<dbReference type="Gene3D" id="3.40.50.300">
    <property type="entry name" value="P-loop containing nucleotide triphosphate hydrolases"/>
    <property type="match status" value="2"/>
</dbReference>
<dbReference type="AlphaFoldDB" id="A0A5B0WCM5"/>
<dbReference type="PANTHER" id="PTHR30121:SF12">
    <property type="entry name" value="TYPE IV SECRETION SYSTEM PROTEIN CAGE"/>
    <property type="match status" value="1"/>
</dbReference>
<reference evidence="5 6" key="1">
    <citation type="submission" date="2019-07" db="EMBL/GenBank/DDBJ databases">
        <title>The Draft Genome Sequence of Rhizobium tropici SARCC-755 Associated with Superior Nodulation on Pigeonpea (Cajanus cajan (L.) Millsp.).</title>
        <authorList>
            <person name="Bopape F.L."/>
            <person name="Hassen A.I."/>
            <person name="Swanevelder Z.H."/>
            <person name="Gwata E.T."/>
        </authorList>
    </citation>
    <scope>NUCLEOTIDE SEQUENCE [LARGE SCALE GENOMIC DNA]</scope>
    <source>
        <strain evidence="5 6">SARCC-755</strain>
    </source>
</reference>
<dbReference type="CDD" id="cd01127">
    <property type="entry name" value="TrwB_TraG_TraD_VirD4"/>
    <property type="match status" value="1"/>
</dbReference>
<dbReference type="NCBIfam" id="TIGR00929">
    <property type="entry name" value="VirB4_CagE"/>
    <property type="match status" value="1"/>
</dbReference>
<protein>
    <submittedName>
        <fullName evidence="5">VirB4 family type IV secretion/conjugal transfer ATPase</fullName>
    </submittedName>
</protein>
<organism evidence="5 6">
    <name type="scientific">Rhizobium tropici</name>
    <dbReference type="NCBI Taxonomy" id="398"/>
    <lineage>
        <taxon>Bacteria</taxon>
        <taxon>Pseudomonadati</taxon>
        <taxon>Pseudomonadota</taxon>
        <taxon>Alphaproteobacteria</taxon>
        <taxon>Hyphomicrobiales</taxon>
        <taxon>Rhizobiaceae</taxon>
        <taxon>Rhizobium/Agrobacterium group</taxon>
        <taxon>Rhizobium</taxon>
    </lineage>
</organism>
<evidence type="ECO:0000256" key="2">
    <source>
        <dbReference type="ARBA" id="ARBA00022741"/>
    </source>
</evidence>
<dbReference type="OrthoDB" id="9816422at2"/>
<dbReference type="RefSeq" id="WP_149634037.1">
    <property type="nucleotide sequence ID" value="NZ_VNIP01000004.1"/>
</dbReference>
<comment type="caution">
    <text evidence="5">The sequence shown here is derived from an EMBL/GenBank/DDBJ whole genome shotgun (WGS) entry which is preliminary data.</text>
</comment>
<dbReference type="PANTHER" id="PTHR30121">
    <property type="entry name" value="UNCHARACTERIZED PROTEIN YJGR-RELATED"/>
    <property type="match status" value="1"/>
</dbReference>
<dbReference type="InterPro" id="IPR018145">
    <property type="entry name" value="CagE_TrbE_VirB_cntrl_dom"/>
</dbReference>
<accession>A0A5B0WCM5</accession>
<name>A0A5B0WCM5_RHITR</name>